<accession>A0A383AVU7</accession>
<name>A0A383AVU7_9ZZZZ</name>
<reference evidence="1" key="1">
    <citation type="submission" date="2018-05" db="EMBL/GenBank/DDBJ databases">
        <authorList>
            <person name="Lanie J.A."/>
            <person name="Ng W.-L."/>
            <person name="Kazmierczak K.M."/>
            <person name="Andrzejewski T.M."/>
            <person name="Davidsen T.M."/>
            <person name="Wayne K.J."/>
            <person name="Tettelin H."/>
            <person name="Glass J.I."/>
            <person name="Rusch D."/>
            <person name="Podicherti R."/>
            <person name="Tsui H.-C.T."/>
            <person name="Winkler M.E."/>
        </authorList>
    </citation>
    <scope>NUCLEOTIDE SEQUENCE</scope>
</reference>
<evidence type="ECO:0000313" key="1">
    <source>
        <dbReference type="EMBL" id="SVE11784.1"/>
    </source>
</evidence>
<feature type="non-terminal residue" evidence="1">
    <location>
        <position position="55"/>
    </location>
</feature>
<sequence>MHHTRKTRRFLDRVSSTLFLALCPIGTFADSGDSLATYTAEEVVITGAIPPLSST</sequence>
<protein>
    <submittedName>
        <fullName evidence="1">Uncharacterized protein</fullName>
    </submittedName>
</protein>
<dbReference type="EMBL" id="UINC01195294">
    <property type="protein sequence ID" value="SVE11784.1"/>
    <property type="molecule type" value="Genomic_DNA"/>
</dbReference>
<proteinExistence type="predicted"/>
<gene>
    <name evidence="1" type="ORF">METZ01_LOCUS464638</name>
</gene>
<dbReference type="AlphaFoldDB" id="A0A383AVU7"/>
<organism evidence="1">
    <name type="scientific">marine metagenome</name>
    <dbReference type="NCBI Taxonomy" id="408172"/>
    <lineage>
        <taxon>unclassified sequences</taxon>
        <taxon>metagenomes</taxon>
        <taxon>ecological metagenomes</taxon>
    </lineage>
</organism>